<keyword evidence="2" id="KW-1185">Reference proteome</keyword>
<dbReference type="Proteomes" id="UP000252008">
    <property type="component" value="Unassembled WGS sequence"/>
</dbReference>
<gene>
    <name evidence="1" type="ORF">MPP7335_03880</name>
</gene>
<name>A0A375YLZ5_MYCPF</name>
<accession>A0A375YLZ5</accession>
<sequence length="94" mass="10700">MTDTPRPARIVDTHVHLWDPARSDWYPEQAQLFLGDVGAMRRFDVADYRAETGDWMATSPFRGVRPTDAQQGALLAPEAREKSFATNAERIHRC</sequence>
<dbReference type="AlphaFoldDB" id="A0A375YLZ5"/>
<dbReference type="STRING" id="39692.BST38_12680"/>
<organism evidence="1 2">
    <name type="scientific">Mycolicibacterium parafortuitum</name>
    <name type="common">Mycobacterium parafortuitum</name>
    <dbReference type="NCBI Taxonomy" id="39692"/>
    <lineage>
        <taxon>Bacteria</taxon>
        <taxon>Bacillati</taxon>
        <taxon>Actinomycetota</taxon>
        <taxon>Actinomycetes</taxon>
        <taxon>Mycobacteriales</taxon>
        <taxon>Mycobacteriaceae</taxon>
        <taxon>Mycolicibacterium</taxon>
    </lineage>
</organism>
<evidence type="ECO:0000313" key="2">
    <source>
        <dbReference type="Proteomes" id="UP000252008"/>
    </source>
</evidence>
<reference evidence="1 2" key="1">
    <citation type="submission" date="2018-05" db="EMBL/GenBank/DDBJ databases">
        <authorList>
            <consortium name="IHU Genomes"/>
        </authorList>
    </citation>
    <scope>NUCLEOTIDE SEQUENCE [LARGE SCALE GENOMIC DNA]</scope>
    <source>
        <strain evidence="1 2">P7335</strain>
    </source>
</reference>
<evidence type="ECO:0008006" key="3">
    <source>
        <dbReference type="Google" id="ProtNLM"/>
    </source>
</evidence>
<dbReference type="RefSeq" id="WP_083143655.1">
    <property type="nucleotide sequence ID" value="NZ_MVID01000009.1"/>
</dbReference>
<proteinExistence type="predicted"/>
<dbReference type="Gene3D" id="3.20.20.140">
    <property type="entry name" value="Metal-dependent hydrolases"/>
    <property type="match status" value="1"/>
</dbReference>
<dbReference type="EMBL" id="UEGS01000001">
    <property type="protein sequence ID" value="SRX82122.1"/>
    <property type="molecule type" value="Genomic_DNA"/>
</dbReference>
<evidence type="ECO:0000313" key="1">
    <source>
        <dbReference type="EMBL" id="SRX82122.1"/>
    </source>
</evidence>
<protein>
    <recommendedName>
        <fullName evidence="3">Amidohydrolase</fullName>
    </recommendedName>
</protein>